<accession>S0KJJ0</accession>
<dbReference type="Gene3D" id="2.40.128.690">
    <property type="entry name" value="YycH protein, domain 3-like"/>
    <property type="match status" value="1"/>
</dbReference>
<dbReference type="AlphaFoldDB" id="S0KJJ0"/>
<dbReference type="PATRIC" id="fig|1121865.3.peg.43"/>
<evidence type="ECO:0000259" key="2">
    <source>
        <dbReference type="Pfam" id="PF09648"/>
    </source>
</evidence>
<gene>
    <name evidence="3" type="ORF">I568_00642</name>
</gene>
<feature type="domain" description="Regulatory protein YycH-like" evidence="2">
    <location>
        <begin position="39"/>
        <end position="271"/>
    </location>
</feature>
<feature type="transmembrane region" description="Helical" evidence="1">
    <location>
        <begin position="7"/>
        <end position="25"/>
    </location>
</feature>
<dbReference type="OrthoDB" id="2135943at2"/>
<dbReference type="Proteomes" id="UP000014113">
    <property type="component" value="Unassembled WGS sequence"/>
</dbReference>
<organism evidence="3 4">
    <name type="scientific">Enterococcus columbae DSM 7374 = ATCC 51263</name>
    <dbReference type="NCBI Taxonomy" id="1121865"/>
    <lineage>
        <taxon>Bacteria</taxon>
        <taxon>Bacillati</taxon>
        <taxon>Bacillota</taxon>
        <taxon>Bacilli</taxon>
        <taxon>Lactobacillales</taxon>
        <taxon>Enterococcaceae</taxon>
        <taxon>Enterococcus</taxon>
    </lineage>
</organism>
<name>S0KJJ0_9ENTE</name>
<dbReference type="RefSeq" id="WP_016182219.1">
    <property type="nucleotide sequence ID" value="NZ_JXKI01000015.1"/>
</dbReference>
<reference evidence="3 4" key="1">
    <citation type="submission" date="2013-03" db="EMBL/GenBank/DDBJ databases">
        <title>The Genome Sequence of Enterococcus columbae ATCC_51263 (PacBio/Illumina hybrid assembly).</title>
        <authorList>
            <consortium name="The Broad Institute Genomics Platform"/>
            <consortium name="The Broad Institute Genome Sequencing Center for Infectious Disease"/>
            <person name="Earl A."/>
            <person name="Russ C."/>
            <person name="Gilmore M."/>
            <person name="Surin D."/>
            <person name="Walker B."/>
            <person name="Young S."/>
            <person name="Zeng Q."/>
            <person name="Gargeya S."/>
            <person name="Fitzgerald M."/>
            <person name="Haas B."/>
            <person name="Abouelleil A."/>
            <person name="Allen A.W."/>
            <person name="Alvarado L."/>
            <person name="Arachchi H.M."/>
            <person name="Berlin A.M."/>
            <person name="Chapman S.B."/>
            <person name="Gainer-Dewar J."/>
            <person name="Goldberg J."/>
            <person name="Griggs A."/>
            <person name="Gujja S."/>
            <person name="Hansen M."/>
            <person name="Howarth C."/>
            <person name="Imamovic A."/>
            <person name="Ireland A."/>
            <person name="Larimer J."/>
            <person name="McCowan C."/>
            <person name="Murphy C."/>
            <person name="Pearson M."/>
            <person name="Poon T.W."/>
            <person name="Priest M."/>
            <person name="Roberts A."/>
            <person name="Saif S."/>
            <person name="Shea T."/>
            <person name="Sisk P."/>
            <person name="Sykes S."/>
            <person name="Wortman J."/>
            <person name="Nusbaum C."/>
            <person name="Birren B."/>
        </authorList>
    </citation>
    <scope>NUCLEOTIDE SEQUENCE [LARGE SCALE GENOMIC DNA]</scope>
    <source>
        <strain evidence="3 4">ATCC 51263</strain>
    </source>
</reference>
<sequence>MDFRRIELIFLVAFLFLNVFLFSIYRESHDDQTLVARVNQKIDIEERLKADKIEYDGPLSDKHSSGYYLSAVQSNLTAEIAKVRKQTKDATLFTNNVEVKEKMLLISPDKSTEISKKTNLADFMKKFLADHQQVLDGNLYTYHADFTAKSKDYLTLVACQSFEGLMIHDETAQIKLSLKEENGKYRLVKSQQMALTNLTPLREKISVVSEKDALNTLYINNKLLKNDEILWRKLAYTLILQVRGKNVYIPAWFIAIKHDDGNSEIEVVNAFRNRIITNSTVRKVENQ</sequence>
<dbReference type="eggNOG" id="COG4853">
    <property type="taxonomic scope" value="Bacteria"/>
</dbReference>
<proteinExistence type="predicted"/>
<keyword evidence="1" id="KW-0472">Membrane</keyword>
<dbReference type="Pfam" id="PF09648">
    <property type="entry name" value="YycI"/>
    <property type="match status" value="1"/>
</dbReference>
<evidence type="ECO:0000313" key="3">
    <source>
        <dbReference type="EMBL" id="EOW84155.1"/>
    </source>
</evidence>
<dbReference type="EMBL" id="ASWJ01000004">
    <property type="protein sequence ID" value="EOW84155.1"/>
    <property type="molecule type" value="Genomic_DNA"/>
</dbReference>
<dbReference type="InterPro" id="IPR018604">
    <property type="entry name" value="YycI-like"/>
</dbReference>
<comment type="caution">
    <text evidence="3">The sequence shown here is derived from an EMBL/GenBank/DDBJ whole genome shotgun (WGS) entry which is preliminary data.</text>
</comment>
<dbReference type="GO" id="GO:0016020">
    <property type="term" value="C:membrane"/>
    <property type="evidence" value="ECO:0007669"/>
    <property type="project" value="InterPro"/>
</dbReference>
<protein>
    <recommendedName>
        <fullName evidence="2">Regulatory protein YycH-like domain-containing protein</fullName>
    </recommendedName>
</protein>
<dbReference type="STRING" id="1121865.OMW_00048"/>
<keyword evidence="1" id="KW-1133">Transmembrane helix</keyword>
<keyword evidence="4" id="KW-1185">Reference proteome</keyword>
<evidence type="ECO:0000256" key="1">
    <source>
        <dbReference type="SAM" id="Phobius"/>
    </source>
</evidence>
<evidence type="ECO:0000313" key="4">
    <source>
        <dbReference type="Proteomes" id="UP000014113"/>
    </source>
</evidence>
<keyword evidence="1" id="KW-0812">Transmembrane</keyword>